<evidence type="ECO:0000256" key="9">
    <source>
        <dbReference type="ARBA" id="ARBA00025772"/>
    </source>
</evidence>
<dbReference type="PROSITE" id="PS00409">
    <property type="entry name" value="PROKAR_NTER_METHYL"/>
    <property type="match status" value="1"/>
</dbReference>
<evidence type="ECO:0000256" key="5">
    <source>
        <dbReference type="ARBA" id="ARBA00022519"/>
    </source>
</evidence>
<keyword evidence="6 11" id="KW-0812">Transmembrane</keyword>
<dbReference type="GO" id="GO:0015627">
    <property type="term" value="C:type II protein secretion system complex"/>
    <property type="evidence" value="ECO:0007669"/>
    <property type="project" value="InterPro"/>
</dbReference>
<dbReference type="Proteomes" id="UP000289411">
    <property type="component" value="Unassembled WGS sequence"/>
</dbReference>
<keyword evidence="5" id="KW-0997">Cell inner membrane</keyword>
<dbReference type="Gene3D" id="3.30.700.10">
    <property type="entry name" value="Glycoprotein, Type 4 Pilin"/>
    <property type="match status" value="1"/>
</dbReference>
<dbReference type="Pfam" id="PF07963">
    <property type="entry name" value="N_methyl"/>
    <property type="match status" value="1"/>
</dbReference>
<keyword evidence="8 11" id="KW-0472">Membrane</keyword>
<feature type="transmembrane region" description="Helical" evidence="11">
    <location>
        <begin position="12"/>
        <end position="34"/>
    </location>
</feature>
<dbReference type="InterPro" id="IPR022346">
    <property type="entry name" value="T2SS_GspH"/>
</dbReference>
<name>A0A4Q2RDM4_9HYPH</name>
<comment type="caution">
    <text evidence="13">The sequence shown here is derived from an EMBL/GenBank/DDBJ whole genome shotgun (WGS) entry which is preliminary data.</text>
</comment>
<reference evidence="13 14" key="1">
    <citation type="submission" date="2018-09" db="EMBL/GenBank/DDBJ databases">
        <authorList>
            <person name="Grouzdev D.S."/>
            <person name="Krutkina M.S."/>
        </authorList>
    </citation>
    <scope>NUCLEOTIDE SEQUENCE [LARGE SCALE GENOMIC DNA]</scope>
    <source>
        <strain evidence="13 14">RmlP001</strain>
    </source>
</reference>
<evidence type="ECO:0000256" key="7">
    <source>
        <dbReference type="ARBA" id="ARBA00022989"/>
    </source>
</evidence>
<protein>
    <recommendedName>
        <fullName evidence="2">Type II secretion system protein H</fullName>
    </recommendedName>
    <alternativeName>
        <fullName evidence="10">General secretion pathway protein H</fullName>
    </alternativeName>
</protein>
<comment type="subcellular location">
    <subcellularLocation>
        <location evidence="1">Cell inner membrane</location>
        <topology evidence="1">Single-pass membrane protein</topology>
    </subcellularLocation>
</comment>
<dbReference type="InterPro" id="IPR012902">
    <property type="entry name" value="N_methyl_site"/>
</dbReference>
<evidence type="ECO:0000256" key="2">
    <source>
        <dbReference type="ARBA" id="ARBA00021549"/>
    </source>
</evidence>
<accession>A0A4Q2RDM4</accession>
<keyword evidence="4" id="KW-0488">Methylation</keyword>
<feature type="domain" description="General secretion pathway GspH" evidence="12">
    <location>
        <begin position="46"/>
        <end position="139"/>
    </location>
</feature>
<dbReference type="RefSeq" id="WP_129219787.1">
    <property type="nucleotide sequence ID" value="NZ_QYBC01000011.1"/>
</dbReference>
<keyword evidence="14" id="KW-1185">Reference proteome</keyword>
<evidence type="ECO:0000313" key="13">
    <source>
        <dbReference type="EMBL" id="RYB04089.1"/>
    </source>
</evidence>
<dbReference type="EMBL" id="QYBC01000011">
    <property type="protein sequence ID" value="RYB04089.1"/>
    <property type="molecule type" value="Genomic_DNA"/>
</dbReference>
<evidence type="ECO:0000256" key="10">
    <source>
        <dbReference type="ARBA" id="ARBA00030775"/>
    </source>
</evidence>
<evidence type="ECO:0000256" key="6">
    <source>
        <dbReference type="ARBA" id="ARBA00022692"/>
    </source>
</evidence>
<evidence type="ECO:0000259" key="12">
    <source>
        <dbReference type="Pfam" id="PF12019"/>
    </source>
</evidence>
<evidence type="ECO:0000256" key="4">
    <source>
        <dbReference type="ARBA" id="ARBA00022481"/>
    </source>
</evidence>
<gene>
    <name evidence="13" type="ORF">D3272_13750</name>
</gene>
<dbReference type="SUPFAM" id="SSF54523">
    <property type="entry name" value="Pili subunits"/>
    <property type="match status" value="1"/>
</dbReference>
<dbReference type="InterPro" id="IPR045584">
    <property type="entry name" value="Pilin-like"/>
</dbReference>
<sequence length="146" mass="15333">MKLRRRGGAAGFTLVELLVTMAILGGVMALVVAARPRAATLRLDATARAIASGLRAARARAMLSGTEATFVLDGAARTYGPPRDPRPLPADMAVAVAVASSERDHDAGAFRFYPDGRCTGGSLTISLGDRAVLVTVDWLTGEPWIR</sequence>
<evidence type="ECO:0000256" key="1">
    <source>
        <dbReference type="ARBA" id="ARBA00004377"/>
    </source>
</evidence>
<dbReference type="GO" id="GO:0005886">
    <property type="term" value="C:plasma membrane"/>
    <property type="evidence" value="ECO:0007669"/>
    <property type="project" value="UniProtKB-SubCell"/>
</dbReference>
<evidence type="ECO:0000256" key="3">
    <source>
        <dbReference type="ARBA" id="ARBA00022475"/>
    </source>
</evidence>
<proteinExistence type="inferred from homology"/>
<dbReference type="OrthoDB" id="8481584at2"/>
<evidence type="ECO:0000313" key="14">
    <source>
        <dbReference type="Proteomes" id="UP000289411"/>
    </source>
</evidence>
<dbReference type="AlphaFoldDB" id="A0A4Q2RDM4"/>
<organism evidence="13 14">
    <name type="scientific">Lichenibacterium ramalinae</name>
    <dbReference type="NCBI Taxonomy" id="2316527"/>
    <lineage>
        <taxon>Bacteria</taxon>
        <taxon>Pseudomonadati</taxon>
        <taxon>Pseudomonadota</taxon>
        <taxon>Alphaproteobacteria</taxon>
        <taxon>Hyphomicrobiales</taxon>
        <taxon>Lichenihabitantaceae</taxon>
        <taxon>Lichenibacterium</taxon>
    </lineage>
</organism>
<dbReference type="NCBIfam" id="TIGR02532">
    <property type="entry name" value="IV_pilin_GFxxxE"/>
    <property type="match status" value="1"/>
</dbReference>
<dbReference type="Pfam" id="PF12019">
    <property type="entry name" value="GspH"/>
    <property type="match status" value="1"/>
</dbReference>
<keyword evidence="3" id="KW-1003">Cell membrane</keyword>
<comment type="similarity">
    <text evidence="9">Belongs to the GSP H family.</text>
</comment>
<evidence type="ECO:0000256" key="11">
    <source>
        <dbReference type="SAM" id="Phobius"/>
    </source>
</evidence>
<evidence type="ECO:0000256" key="8">
    <source>
        <dbReference type="ARBA" id="ARBA00023136"/>
    </source>
</evidence>
<keyword evidence="7 11" id="KW-1133">Transmembrane helix</keyword>
<reference evidence="13 14" key="2">
    <citation type="submission" date="2019-02" db="EMBL/GenBank/DDBJ databases">
        <title>'Lichenibacterium ramalinii' gen. nov. sp. nov., 'Lichenibacterium minor' gen. nov. sp. nov.</title>
        <authorList>
            <person name="Pankratov T."/>
        </authorList>
    </citation>
    <scope>NUCLEOTIDE SEQUENCE [LARGE SCALE GENOMIC DNA]</scope>
    <source>
        <strain evidence="13 14">RmlP001</strain>
    </source>
</reference>
<dbReference type="GO" id="GO:0015628">
    <property type="term" value="P:protein secretion by the type II secretion system"/>
    <property type="evidence" value="ECO:0007669"/>
    <property type="project" value="InterPro"/>
</dbReference>